<keyword evidence="2" id="KW-1185">Reference proteome</keyword>
<evidence type="ECO:0000313" key="1">
    <source>
        <dbReference type="EnsemblPlants" id="ORGLA09G0137600.1"/>
    </source>
</evidence>
<dbReference type="EnsemblPlants" id="ORGLA09G0137600.1">
    <property type="protein sequence ID" value="ORGLA09G0137600.1"/>
    <property type="gene ID" value="ORGLA09G0137600"/>
</dbReference>
<sequence length="120" mass="13045">MDRLAIFAPYLTSFLDTDTGTTVGRLSCLLITASQSVSNYRPEEGDTLTDRIGMADTRRCLAAAVVRRVFFPGPEVAVVQSMYPFRPSGHTAERGCLLLATVYDVDDDATCSEEVGWAAC</sequence>
<dbReference type="HOGENOM" id="CLU_166399_0_0_1"/>
<dbReference type="Gramene" id="ORGLA09G0137600.1">
    <property type="protein sequence ID" value="ORGLA09G0137600.1"/>
    <property type="gene ID" value="ORGLA09G0137600"/>
</dbReference>
<accession>I1QQP7</accession>
<dbReference type="Proteomes" id="UP000007306">
    <property type="component" value="Chromosome 9"/>
</dbReference>
<protein>
    <submittedName>
        <fullName evidence="1">Uncharacterized protein</fullName>
    </submittedName>
</protein>
<organism evidence="1 2">
    <name type="scientific">Oryza glaberrima</name>
    <name type="common">African rice</name>
    <dbReference type="NCBI Taxonomy" id="4538"/>
    <lineage>
        <taxon>Eukaryota</taxon>
        <taxon>Viridiplantae</taxon>
        <taxon>Streptophyta</taxon>
        <taxon>Embryophyta</taxon>
        <taxon>Tracheophyta</taxon>
        <taxon>Spermatophyta</taxon>
        <taxon>Magnoliopsida</taxon>
        <taxon>Liliopsida</taxon>
        <taxon>Poales</taxon>
        <taxon>Poaceae</taxon>
        <taxon>BOP clade</taxon>
        <taxon>Oryzoideae</taxon>
        <taxon>Oryzeae</taxon>
        <taxon>Oryzinae</taxon>
        <taxon>Oryza</taxon>
    </lineage>
</organism>
<dbReference type="AlphaFoldDB" id="I1QQP7"/>
<evidence type="ECO:0000313" key="2">
    <source>
        <dbReference type="Proteomes" id="UP000007306"/>
    </source>
</evidence>
<reference evidence="1" key="1">
    <citation type="submission" date="2015-06" db="UniProtKB">
        <authorList>
            <consortium name="EnsemblPlants"/>
        </authorList>
    </citation>
    <scope>IDENTIFICATION</scope>
</reference>
<reference evidence="1 2" key="2">
    <citation type="submission" date="2018-04" db="EMBL/GenBank/DDBJ databases">
        <title>OglaRS2 (Oryza glaberrima Reference Sequence Version 2).</title>
        <authorList>
            <person name="Zhang J."/>
            <person name="Kudrna D."/>
            <person name="Lee S."/>
            <person name="Talag J."/>
            <person name="Rajasekar S."/>
            <person name="Wing R.A."/>
        </authorList>
    </citation>
    <scope>NUCLEOTIDE SEQUENCE [LARGE SCALE GENOMIC DNA]</scope>
    <source>
        <strain evidence="1 2">cv. IRGC 96717</strain>
    </source>
</reference>
<proteinExistence type="predicted"/>
<name>I1QQP7_ORYGL</name>